<protein>
    <recommendedName>
        <fullName evidence="4">Flagellar hook-length control protein-like C-terminal domain-containing protein</fullName>
    </recommendedName>
</protein>
<dbReference type="Proteomes" id="UP000077271">
    <property type="component" value="Unassembled WGS sequence"/>
</dbReference>
<feature type="region of interest" description="Disordered" evidence="1">
    <location>
        <begin position="1"/>
        <end position="47"/>
    </location>
</feature>
<dbReference type="AlphaFoldDB" id="A0A177KME5"/>
<evidence type="ECO:0000313" key="3">
    <source>
        <dbReference type="Proteomes" id="UP000077271"/>
    </source>
</evidence>
<gene>
    <name evidence="2" type="ORF">AWH48_08380</name>
</gene>
<feature type="region of interest" description="Disordered" evidence="1">
    <location>
        <begin position="777"/>
        <end position="796"/>
    </location>
</feature>
<dbReference type="RefSeq" id="WP_063975193.1">
    <property type="nucleotide sequence ID" value="NZ_LQWZ01000033.1"/>
</dbReference>
<feature type="compositionally biased region" description="Basic and acidic residues" evidence="1">
    <location>
        <begin position="777"/>
        <end position="787"/>
    </location>
</feature>
<proteinExistence type="predicted"/>
<accession>A0A177KME5</accession>
<dbReference type="EMBL" id="LQWZ01000033">
    <property type="protein sequence ID" value="OAH54598.1"/>
    <property type="molecule type" value="Genomic_DNA"/>
</dbReference>
<dbReference type="OrthoDB" id="2351076at2"/>
<name>A0A177KME5_9BACI</name>
<sequence length="796" mass="87079">MKIQSDRTALPQVPSSTTSVQGESAAPTAEIAHSNRTNTPNTTKQPPEVAAFSERGMTLTKEATQAVNTFMETALGTETEKLATVKALAEKGIVPNESKLKAVHAALTGVPFGKEAAEWLKQSGIPFPENTRASIEKALQLGRTQEAIHLIKNMTAEVTPIQSKELVKAIEALMKQQAPALQSDSVAVKELVKAIETLVKQQMPAIQFDSTTAKELVKAIESLVKQQTPAAQSELIAAKEWTKAVELLIKQLTSTSQLSAADTVTETEKLLNTAKSKLEGAVQTLLKQYPDNPLLIELSQKLQSGEPIQNIVKAIRSLFTGDRTAVFKPLTEAFHLAEMANTKMAAALPASSIVIPETDQIEPGPAQKAAQMIQKEPSFERVLSYIKETMPELKRSLEKAEVLFASGKEMAARGELMKEIEPLIPPPAKQTALVVPDELFAHVSPAAKDVLVTRITEKMSQSAIDFKQFKRDITRNLQTTELLMAQKASQQAKPVIETAIKTLDQAILKSDFMLYTDMKTEKQLMQASSQLAEARKLLAKGEIQQAARITAEVKALIEKVTFKPTDARVMHMITQETADTAPRVLAGAMAGLYETPTARHAFELVRAAGFNYEHEQAAALVSREKADMPPSVKQALLSQMHQQAADGKPEQMTTTLTGQQLLSKADPGLQSMMMSLPFLLGGQSENVNVFIRSKNGGDQVDWENCSVYFLFDTKKLGPVGITISSADKNLSIKVQNDKPDFQQKMEPLTVVLKERLADIGYRVGSVQFSEFQTKEQEATTTKQEKTSTAKGFDFTI</sequence>
<evidence type="ECO:0000256" key="1">
    <source>
        <dbReference type="SAM" id="MobiDB-lite"/>
    </source>
</evidence>
<comment type="caution">
    <text evidence="2">The sequence shown here is derived from an EMBL/GenBank/DDBJ whole genome shotgun (WGS) entry which is preliminary data.</text>
</comment>
<feature type="compositionally biased region" description="Polar residues" evidence="1">
    <location>
        <begin position="13"/>
        <end position="22"/>
    </location>
</feature>
<reference evidence="2 3" key="1">
    <citation type="submission" date="2016-01" db="EMBL/GenBank/DDBJ databases">
        <title>Investigation of taxonomic status of Bacillus aminovorans.</title>
        <authorList>
            <person name="Verma A."/>
            <person name="Pal Y."/>
            <person name="Krishnamurthi S."/>
        </authorList>
    </citation>
    <scope>NUCLEOTIDE SEQUENCE [LARGE SCALE GENOMIC DNA]</scope>
    <source>
        <strain evidence="2 3">DSM 4337</strain>
    </source>
</reference>
<feature type="compositionally biased region" description="Polar residues" evidence="1">
    <location>
        <begin position="34"/>
        <end position="45"/>
    </location>
</feature>
<organism evidence="2 3">
    <name type="scientific">Domibacillus aminovorans</name>
    <dbReference type="NCBI Taxonomy" id="29332"/>
    <lineage>
        <taxon>Bacteria</taxon>
        <taxon>Bacillati</taxon>
        <taxon>Bacillota</taxon>
        <taxon>Bacilli</taxon>
        <taxon>Bacillales</taxon>
        <taxon>Bacillaceae</taxon>
        <taxon>Domibacillus</taxon>
    </lineage>
</organism>
<evidence type="ECO:0008006" key="4">
    <source>
        <dbReference type="Google" id="ProtNLM"/>
    </source>
</evidence>
<evidence type="ECO:0000313" key="2">
    <source>
        <dbReference type="EMBL" id="OAH54598.1"/>
    </source>
</evidence>